<evidence type="ECO:0000256" key="1">
    <source>
        <dbReference type="ARBA" id="ARBA00007626"/>
    </source>
</evidence>
<evidence type="ECO:0000313" key="4">
    <source>
        <dbReference type="EMBL" id="KAD2275738.1"/>
    </source>
</evidence>
<dbReference type="Proteomes" id="UP000326396">
    <property type="component" value="Unassembled WGS sequence"/>
</dbReference>
<feature type="repeat" description="PPR" evidence="3">
    <location>
        <begin position="202"/>
        <end position="236"/>
    </location>
</feature>
<comment type="caution">
    <text evidence="4">The sequence shown here is derived from an EMBL/GenBank/DDBJ whole genome shotgun (WGS) entry which is preliminary data.</text>
</comment>
<feature type="repeat" description="PPR" evidence="3">
    <location>
        <begin position="237"/>
        <end position="271"/>
    </location>
</feature>
<reference evidence="4 5" key="1">
    <citation type="submission" date="2019-05" db="EMBL/GenBank/DDBJ databases">
        <title>Mikania micrantha, genome provides insights into the molecular mechanism of rapid growth.</title>
        <authorList>
            <person name="Liu B."/>
        </authorList>
    </citation>
    <scope>NUCLEOTIDE SEQUENCE [LARGE SCALE GENOMIC DNA]</scope>
    <source>
        <strain evidence="4">NLD-2019</strain>
        <tissue evidence="4">Leaf</tissue>
    </source>
</reference>
<organism evidence="4 5">
    <name type="scientific">Mikania micrantha</name>
    <name type="common">bitter vine</name>
    <dbReference type="NCBI Taxonomy" id="192012"/>
    <lineage>
        <taxon>Eukaryota</taxon>
        <taxon>Viridiplantae</taxon>
        <taxon>Streptophyta</taxon>
        <taxon>Embryophyta</taxon>
        <taxon>Tracheophyta</taxon>
        <taxon>Spermatophyta</taxon>
        <taxon>Magnoliopsida</taxon>
        <taxon>eudicotyledons</taxon>
        <taxon>Gunneridae</taxon>
        <taxon>Pentapetalae</taxon>
        <taxon>asterids</taxon>
        <taxon>campanulids</taxon>
        <taxon>Asterales</taxon>
        <taxon>Asteraceae</taxon>
        <taxon>Asteroideae</taxon>
        <taxon>Heliantheae alliance</taxon>
        <taxon>Eupatorieae</taxon>
        <taxon>Mikania</taxon>
    </lineage>
</organism>
<feature type="repeat" description="PPR" evidence="3">
    <location>
        <begin position="121"/>
        <end position="155"/>
    </location>
</feature>
<dbReference type="SUPFAM" id="SSF81901">
    <property type="entry name" value="HCP-like"/>
    <property type="match status" value="1"/>
</dbReference>
<dbReference type="PROSITE" id="PS51375">
    <property type="entry name" value="PPR"/>
    <property type="match status" value="8"/>
</dbReference>
<dbReference type="OrthoDB" id="185373at2759"/>
<feature type="repeat" description="PPR" evidence="3">
    <location>
        <begin position="272"/>
        <end position="306"/>
    </location>
</feature>
<keyword evidence="5" id="KW-1185">Reference proteome</keyword>
<evidence type="ECO:0000313" key="5">
    <source>
        <dbReference type="Proteomes" id="UP000326396"/>
    </source>
</evidence>
<dbReference type="NCBIfam" id="TIGR00756">
    <property type="entry name" value="PPR"/>
    <property type="match status" value="8"/>
</dbReference>
<proteinExistence type="inferred from homology"/>
<keyword evidence="2" id="KW-0677">Repeat</keyword>
<gene>
    <name evidence="4" type="ORF">E3N88_41498</name>
</gene>
<comment type="similarity">
    <text evidence="1">Belongs to the PPR family. P subfamily.</text>
</comment>
<feature type="repeat" description="PPR" evidence="3">
    <location>
        <begin position="51"/>
        <end position="85"/>
    </location>
</feature>
<feature type="repeat" description="PPR" evidence="3">
    <location>
        <begin position="307"/>
        <end position="341"/>
    </location>
</feature>
<feature type="repeat" description="PPR" evidence="3">
    <location>
        <begin position="376"/>
        <end position="410"/>
    </location>
</feature>
<dbReference type="PANTHER" id="PTHR47941">
    <property type="entry name" value="PENTATRICOPEPTIDE REPEAT-CONTAINING PROTEIN 3, MITOCHONDRIAL"/>
    <property type="match status" value="1"/>
</dbReference>
<dbReference type="Pfam" id="PF12854">
    <property type="entry name" value="PPR_1"/>
    <property type="match status" value="3"/>
</dbReference>
<evidence type="ECO:0000256" key="2">
    <source>
        <dbReference type="ARBA" id="ARBA00022737"/>
    </source>
</evidence>
<protein>
    <recommendedName>
        <fullName evidence="6">Pentatricopeptide repeat-containing protein</fullName>
    </recommendedName>
</protein>
<evidence type="ECO:0000256" key="3">
    <source>
        <dbReference type="PROSITE-ProRule" id="PRU00708"/>
    </source>
</evidence>
<dbReference type="InterPro" id="IPR011990">
    <property type="entry name" value="TPR-like_helical_dom_sf"/>
</dbReference>
<feature type="repeat" description="PPR" evidence="3">
    <location>
        <begin position="86"/>
        <end position="120"/>
    </location>
</feature>
<dbReference type="EMBL" id="SZYD01000022">
    <property type="protein sequence ID" value="KAD2275738.1"/>
    <property type="molecule type" value="Genomic_DNA"/>
</dbReference>
<dbReference type="Gene3D" id="1.25.40.10">
    <property type="entry name" value="Tetratricopeptide repeat domain"/>
    <property type="match status" value="6"/>
</dbReference>
<name>A0A5N6LKF9_9ASTR</name>
<dbReference type="Pfam" id="PF01535">
    <property type="entry name" value="PPR"/>
    <property type="match status" value="1"/>
</dbReference>
<dbReference type="Pfam" id="PF13041">
    <property type="entry name" value="PPR_2"/>
    <property type="match status" value="3"/>
</dbReference>
<sequence>MNLVHGKKKSDCLLDDEDFIHQIQVLTRHKWEGLIQCGRLIQTFSHDVSPDVVTYGILIDACCHEDDIKYACKLFDEMLERGLSPSVVVYTTLIRGFCSEGRMLEAESMFADMSKAGVIPSLYTYNVLLDGHCKMANVDKALDVYREILIAGLNPNFVTFGILVDMCCKMNSTLAAESCLAQMMKFALDLLAEMEMVDTANDVFTYCILINGYCNMGRLKEADDLLKEMNRKGIDANSAVYNALINGYSKNGNMVKALELCGQMVVNGVEVNVITYSTLIDGYCKVKDMGSAMGLYTEMVIKGLVPDIVAYTALIDGYFKDCNMKAALRVYNEMIEAGLTPNVFTLGCLIDGFCKDGLTNDAIKIFLDNMQHFPPNNVLYTSLIHGLCNNGQIFKASKFFTEMRSIGLKPDVELYAVITQWHFKTKHVHDVTMLHADMLKMGVIPNDIIYGVFARGYREIKDYKSAFRCSDDLLPVACDLHPMVMGCTFKEDERNGRWLAMRGRMIGKSQWKGIIEISIGCGNLGNGVGKGLLIKGQVTGNMNFTSDGVKTPVPLEIERILKKEASD</sequence>
<dbReference type="InterPro" id="IPR002885">
    <property type="entry name" value="PPR_rpt"/>
</dbReference>
<evidence type="ECO:0008006" key="6">
    <source>
        <dbReference type="Google" id="ProtNLM"/>
    </source>
</evidence>
<accession>A0A5N6LKF9</accession>
<dbReference type="AlphaFoldDB" id="A0A5N6LKF9"/>